<proteinExistence type="predicted"/>
<feature type="region of interest" description="Disordered" evidence="1">
    <location>
        <begin position="227"/>
        <end position="251"/>
    </location>
</feature>
<dbReference type="EMBL" id="CAJRST010037777">
    <property type="protein sequence ID" value="CAG6002341.1"/>
    <property type="molecule type" value="Genomic_DNA"/>
</dbReference>
<accession>A0A8S4BR92</accession>
<dbReference type="Gene3D" id="1.20.5.320">
    <property type="entry name" value="6-Phosphogluconate Dehydrogenase, domain 3"/>
    <property type="match status" value="1"/>
</dbReference>
<dbReference type="AlphaFoldDB" id="A0A8S4BR92"/>
<organism evidence="2 3">
    <name type="scientific">Menidia menidia</name>
    <name type="common">Atlantic silverside</name>
    <dbReference type="NCBI Taxonomy" id="238744"/>
    <lineage>
        <taxon>Eukaryota</taxon>
        <taxon>Metazoa</taxon>
        <taxon>Chordata</taxon>
        <taxon>Craniata</taxon>
        <taxon>Vertebrata</taxon>
        <taxon>Euteleostomi</taxon>
        <taxon>Actinopterygii</taxon>
        <taxon>Neopterygii</taxon>
        <taxon>Teleostei</taxon>
        <taxon>Neoteleostei</taxon>
        <taxon>Acanthomorphata</taxon>
        <taxon>Ovalentaria</taxon>
        <taxon>Atherinomorphae</taxon>
        <taxon>Atheriniformes</taxon>
        <taxon>Atherinopsidae</taxon>
        <taxon>Menidiinae</taxon>
        <taxon>Menidia</taxon>
    </lineage>
</organism>
<name>A0A8S4BR92_9TELE</name>
<gene>
    <name evidence="2" type="ORF">MMEN_LOCUS18331</name>
</gene>
<evidence type="ECO:0000313" key="3">
    <source>
        <dbReference type="Proteomes" id="UP000677803"/>
    </source>
</evidence>
<protein>
    <submittedName>
        <fullName evidence="2">(Atlantic silverside) hypothetical protein</fullName>
    </submittedName>
</protein>
<reference evidence="2" key="1">
    <citation type="submission" date="2021-05" db="EMBL/GenBank/DDBJ databases">
        <authorList>
            <person name="Tigano A."/>
        </authorList>
    </citation>
    <scope>NUCLEOTIDE SEQUENCE</scope>
</reference>
<dbReference type="OrthoDB" id="9837521at2759"/>
<sequence length="251" mass="27943">MQYQEPEDHQDLLDLQGFQVLLGLQVLLEDQAFEDPLDQRGTWVLQERLVFRALLVHQVLQGQVPLLCKSGVMFSTSTIKKRTLPLRSWLVLPVQLVLLVLQVSREKEDFQEHQVCQDRMARKVSQAGLAFLGPREIQGKGYPSMSFLWQGTPGGTGEQGFPGAPGAKGEPGVGLSEGEAVQQLREALKILAERVLILEHMIGIHENTEGSGFGGIADPLSFSGLKTKRRQPVQTLPQAPELRDRQRRVPV</sequence>
<comment type="caution">
    <text evidence="2">The sequence shown here is derived from an EMBL/GenBank/DDBJ whole genome shotgun (WGS) entry which is preliminary data.</text>
</comment>
<keyword evidence="3" id="KW-1185">Reference proteome</keyword>
<evidence type="ECO:0000256" key="1">
    <source>
        <dbReference type="SAM" id="MobiDB-lite"/>
    </source>
</evidence>
<dbReference type="Proteomes" id="UP000677803">
    <property type="component" value="Unassembled WGS sequence"/>
</dbReference>
<evidence type="ECO:0000313" key="2">
    <source>
        <dbReference type="EMBL" id="CAG6002341.1"/>
    </source>
</evidence>